<comment type="caution">
    <text evidence="2">The sequence shown here is derived from an EMBL/GenBank/DDBJ whole genome shotgun (WGS) entry which is preliminary data.</text>
</comment>
<accession>A0A829HBJ2</accession>
<organism evidence="2 3">
    <name type="scientific">Acinetobacter gyllenbergii CIP 110306 = MTCC 11365</name>
    <dbReference type="NCBI Taxonomy" id="1217657"/>
    <lineage>
        <taxon>Bacteria</taxon>
        <taxon>Pseudomonadati</taxon>
        <taxon>Pseudomonadota</taxon>
        <taxon>Gammaproteobacteria</taxon>
        <taxon>Moraxellales</taxon>
        <taxon>Moraxellaceae</taxon>
        <taxon>Acinetobacter</taxon>
    </lineage>
</organism>
<dbReference type="EMBL" id="ATGG01000049">
    <property type="protein sequence ID" value="EPF72606.1"/>
    <property type="molecule type" value="Genomic_DNA"/>
</dbReference>
<name>A0A829HBJ2_9GAMM</name>
<sequence length="173" mass="20035">MKFLLITILFLIIGCTNAKTNDTYEGCDVKYTKISLKVKNDFRIVSKSCNEENPVVINYLEGGNQKIFINKYDINIGKWLPKLEAVSVYKKDNQRPLLITLHTQVWDSPTVNGILYNVNLYEIYLTEKRVRLVDISNILGNSQSGLEGVSDDYMHFKFKDIATIKKWLDKNYK</sequence>
<dbReference type="Proteomes" id="UP000014523">
    <property type="component" value="Unassembled WGS sequence"/>
</dbReference>
<evidence type="ECO:0000313" key="3">
    <source>
        <dbReference type="Proteomes" id="UP000014523"/>
    </source>
</evidence>
<evidence type="ECO:0000256" key="1">
    <source>
        <dbReference type="SAM" id="SignalP"/>
    </source>
</evidence>
<dbReference type="RefSeq" id="WP_016660616.1">
    <property type="nucleotide sequence ID" value="NZ_ASQH01000036.1"/>
</dbReference>
<feature type="chain" id="PRO_5032911556" description="Lipoprotein" evidence="1">
    <location>
        <begin position="19"/>
        <end position="173"/>
    </location>
</feature>
<evidence type="ECO:0008006" key="4">
    <source>
        <dbReference type="Google" id="ProtNLM"/>
    </source>
</evidence>
<proteinExistence type="predicted"/>
<reference evidence="2 3" key="1">
    <citation type="submission" date="2013-06" db="EMBL/GenBank/DDBJ databases">
        <title>The Genome Sequence of Acinetobacter gyllenbergii CIP 110306.</title>
        <authorList>
            <consortium name="The Broad Institute Genome Sequencing Platform"/>
            <consortium name="The Broad Institute Genome Sequencing Center for Infectious Disease"/>
            <person name="Cerqueira G."/>
            <person name="Feldgarden M."/>
            <person name="Courvalin P."/>
            <person name="Perichon B."/>
            <person name="Grillot-Courvalin C."/>
            <person name="Clermont D."/>
            <person name="Rocha E."/>
            <person name="Yoon E.-J."/>
            <person name="Nemec A."/>
            <person name="Young S.K."/>
            <person name="Zeng Q."/>
            <person name="Gargeya S."/>
            <person name="Fitzgerald M."/>
            <person name="Abouelleil A."/>
            <person name="Alvarado L."/>
            <person name="Berlin A.M."/>
            <person name="Chapman S.B."/>
            <person name="Dewar J."/>
            <person name="Goldberg J."/>
            <person name="Griggs A."/>
            <person name="Gujja S."/>
            <person name="Hansen M."/>
            <person name="Howarth C."/>
            <person name="Imamovic A."/>
            <person name="Larimer J."/>
            <person name="McCowan C."/>
            <person name="Murphy C."/>
            <person name="Pearson M."/>
            <person name="Priest M."/>
            <person name="Roberts A."/>
            <person name="Saif S."/>
            <person name="Shea T."/>
            <person name="Sykes S."/>
            <person name="Wortman J."/>
            <person name="Nusbaum C."/>
            <person name="Birren B."/>
        </authorList>
    </citation>
    <scope>NUCLEOTIDE SEQUENCE [LARGE SCALE GENOMIC DNA]</scope>
    <source>
        <strain evidence="2 3">CIP 110306</strain>
    </source>
</reference>
<keyword evidence="1" id="KW-0732">Signal</keyword>
<protein>
    <recommendedName>
        <fullName evidence="4">Lipoprotein</fullName>
    </recommendedName>
</protein>
<dbReference type="AlphaFoldDB" id="A0A829HBJ2"/>
<evidence type="ECO:0000313" key="2">
    <source>
        <dbReference type="EMBL" id="EPF72606.1"/>
    </source>
</evidence>
<dbReference type="PROSITE" id="PS51257">
    <property type="entry name" value="PROKAR_LIPOPROTEIN"/>
    <property type="match status" value="1"/>
</dbReference>
<keyword evidence="3" id="KW-1185">Reference proteome</keyword>
<feature type="signal peptide" evidence="1">
    <location>
        <begin position="1"/>
        <end position="18"/>
    </location>
</feature>
<gene>
    <name evidence="2" type="ORF">F957_03743</name>
</gene>